<feature type="chain" id="PRO_5017367863" evidence="1">
    <location>
        <begin position="20"/>
        <end position="170"/>
    </location>
</feature>
<dbReference type="AlphaFoldDB" id="A0A3A2ZUI7"/>
<keyword evidence="3" id="KW-1185">Reference proteome</keyword>
<name>A0A3A2ZUI7_9EURO</name>
<dbReference type="Proteomes" id="UP000266188">
    <property type="component" value="Unassembled WGS sequence"/>
</dbReference>
<proteinExistence type="predicted"/>
<evidence type="ECO:0000313" key="3">
    <source>
        <dbReference type="Proteomes" id="UP000266188"/>
    </source>
</evidence>
<reference evidence="3" key="1">
    <citation type="submission" date="2017-02" db="EMBL/GenBank/DDBJ databases">
        <authorList>
            <person name="Tafer H."/>
            <person name="Lopandic K."/>
        </authorList>
    </citation>
    <scope>NUCLEOTIDE SEQUENCE [LARGE SCALE GENOMIC DNA]</scope>
    <source>
        <strain evidence="3">CBS 366.77</strain>
    </source>
</reference>
<keyword evidence="1" id="KW-0732">Signal</keyword>
<accession>A0A3A2ZUI7</accession>
<organism evidence="2 3">
    <name type="scientific">Aspergillus sclerotialis</name>
    <dbReference type="NCBI Taxonomy" id="2070753"/>
    <lineage>
        <taxon>Eukaryota</taxon>
        <taxon>Fungi</taxon>
        <taxon>Dikarya</taxon>
        <taxon>Ascomycota</taxon>
        <taxon>Pezizomycotina</taxon>
        <taxon>Eurotiomycetes</taxon>
        <taxon>Eurotiomycetidae</taxon>
        <taxon>Eurotiales</taxon>
        <taxon>Aspergillaceae</taxon>
        <taxon>Aspergillus</taxon>
        <taxon>Aspergillus subgen. Polypaecilum</taxon>
    </lineage>
</organism>
<feature type="signal peptide" evidence="1">
    <location>
        <begin position="1"/>
        <end position="19"/>
    </location>
</feature>
<gene>
    <name evidence="2" type="ORF">PHISCL_01678</name>
</gene>
<sequence>MSSSFPAIVFVCPPPILLAISLTGLAKKQPTQNTANYILEFHQVAPYVEQQTSITVLHQPWGPSRFRFLTVHFYTDNNVPMTEAREALTQSLNNYYPLTNPMIQHPAYGAILCGLRITFYRYRYETGELEALLAPEQGLWGNMHLFWDAASAFAFLDFVKKQIEEFFGFP</sequence>
<protein>
    <submittedName>
        <fullName evidence="2">Uncharacterized protein</fullName>
    </submittedName>
</protein>
<dbReference type="EMBL" id="MVGC01000032">
    <property type="protein sequence ID" value="RJE25993.1"/>
    <property type="molecule type" value="Genomic_DNA"/>
</dbReference>
<comment type="caution">
    <text evidence="2">The sequence shown here is derived from an EMBL/GenBank/DDBJ whole genome shotgun (WGS) entry which is preliminary data.</text>
</comment>
<evidence type="ECO:0000313" key="2">
    <source>
        <dbReference type="EMBL" id="RJE25993.1"/>
    </source>
</evidence>
<evidence type="ECO:0000256" key="1">
    <source>
        <dbReference type="SAM" id="SignalP"/>
    </source>
</evidence>